<organism evidence="2 3">
    <name type="scientific">Heracleum sosnowskyi</name>
    <dbReference type="NCBI Taxonomy" id="360622"/>
    <lineage>
        <taxon>Eukaryota</taxon>
        <taxon>Viridiplantae</taxon>
        <taxon>Streptophyta</taxon>
        <taxon>Embryophyta</taxon>
        <taxon>Tracheophyta</taxon>
        <taxon>Spermatophyta</taxon>
        <taxon>Magnoliopsida</taxon>
        <taxon>eudicotyledons</taxon>
        <taxon>Gunneridae</taxon>
        <taxon>Pentapetalae</taxon>
        <taxon>asterids</taxon>
        <taxon>campanulids</taxon>
        <taxon>Apiales</taxon>
        <taxon>Apiaceae</taxon>
        <taxon>Apioideae</taxon>
        <taxon>apioid superclade</taxon>
        <taxon>Tordylieae</taxon>
        <taxon>Tordyliinae</taxon>
        <taxon>Heracleum</taxon>
    </lineage>
</organism>
<accession>A0AAD8I264</accession>
<name>A0AAD8I264_9APIA</name>
<gene>
    <name evidence="2" type="ORF">POM88_033364</name>
</gene>
<reference evidence="2" key="1">
    <citation type="submission" date="2023-02" db="EMBL/GenBank/DDBJ databases">
        <title>Genome of toxic invasive species Heracleum sosnowskyi carries increased number of genes despite the absence of recent whole-genome duplications.</title>
        <authorList>
            <person name="Schelkunov M."/>
            <person name="Shtratnikova V."/>
            <person name="Makarenko M."/>
            <person name="Klepikova A."/>
            <person name="Omelchenko D."/>
            <person name="Novikova G."/>
            <person name="Obukhova E."/>
            <person name="Bogdanov V."/>
            <person name="Penin A."/>
            <person name="Logacheva M."/>
        </authorList>
    </citation>
    <scope>NUCLEOTIDE SEQUENCE</scope>
    <source>
        <strain evidence="2">Hsosn_3</strain>
        <tissue evidence="2">Leaf</tissue>
    </source>
</reference>
<reference evidence="2" key="2">
    <citation type="submission" date="2023-05" db="EMBL/GenBank/DDBJ databases">
        <authorList>
            <person name="Schelkunov M.I."/>
        </authorList>
    </citation>
    <scope>NUCLEOTIDE SEQUENCE</scope>
    <source>
        <strain evidence="2">Hsosn_3</strain>
        <tissue evidence="2">Leaf</tissue>
    </source>
</reference>
<evidence type="ECO:0000256" key="1">
    <source>
        <dbReference type="SAM" id="MobiDB-lite"/>
    </source>
</evidence>
<evidence type="ECO:0000313" key="2">
    <source>
        <dbReference type="EMBL" id="KAK1377171.1"/>
    </source>
</evidence>
<evidence type="ECO:0000313" key="3">
    <source>
        <dbReference type="Proteomes" id="UP001237642"/>
    </source>
</evidence>
<dbReference type="Proteomes" id="UP001237642">
    <property type="component" value="Unassembled WGS sequence"/>
</dbReference>
<feature type="region of interest" description="Disordered" evidence="1">
    <location>
        <begin position="106"/>
        <end position="156"/>
    </location>
</feature>
<proteinExistence type="predicted"/>
<feature type="compositionally biased region" description="Polar residues" evidence="1">
    <location>
        <begin position="144"/>
        <end position="156"/>
    </location>
</feature>
<keyword evidence="3" id="KW-1185">Reference proteome</keyword>
<dbReference type="AlphaFoldDB" id="A0AAD8I264"/>
<protein>
    <submittedName>
        <fullName evidence="2">Uncharacterized protein</fullName>
    </submittedName>
</protein>
<dbReference type="EMBL" id="JAUIZM010000007">
    <property type="protein sequence ID" value="KAK1377171.1"/>
    <property type="molecule type" value="Genomic_DNA"/>
</dbReference>
<comment type="caution">
    <text evidence="2">The sequence shown here is derived from an EMBL/GenBank/DDBJ whole genome shotgun (WGS) entry which is preliminary data.</text>
</comment>
<sequence>MADEVINAGRFDQRTTHEERRLTLESSYMMRRDIKKLFMMILHSRSALFGGNIGAESNELERKRRRTKGKKFPVYIDLDDENDDFSEASSEERNRQMMVHLPVATEVYEDPRPSASHRPNHIPEEAGSSGSSSGSRRLIPMVSPSISAQKVGSLSA</sequence>